<feature type="transmembrane region" description="Helical" evidence="1">
    <location>
        <begin position="25"/>
        <end position="48"/>
    </location>
</feature>
<organism evidence="2 3">
    <name type="scientific">Mesorhabditis spiculigera</name>
    <dbReference type="NCBI Taxonomy" id="96644"/>
    <lineage>
        <taxon>Eukaryota</taxon>
        <taxon>Metazoa</taxon>
        <taxon>Ecdysozoa</taxon>
        <taxon>Nematoda</taxon>
        <taxon>Chromadorea</taxon>
        <taxon>Rhabditida</taxon>
        <taxon>Rhabditina</taxon>
        <taxon>Rhabditomorpha</taxon>
        <taxon>Rhabditoidea</taxon>
        <taxon>Rhabditidae</taxon>
        <taxon>Mesorhabditinae</taxon>
        <taxon>Mesorhabditis</taxon>
    </lineage>
</organism>
<keyword evidence="3" id="KW-1185">Reference proteome</keyword>
<evidence type="ECO:0000313" key="3">
    <source>
        <dbReference type="Proteomes" id="UP001177023"/>
    </source>
</evidence>
<comment type="caution">
    <text evidence="2">The sequence shown here is derived from an EMBL/GenBank/DDBJ whole genome shotgun (WGS) entry which is preliminary data.</text>
</comment>
<dbReference type="Proteomes" id="UP001177023">
    <property type="component" value="Unassembled WGS sequence"/>
</dbReference>
<keyword evidence="1" id="KW-0812">Transmembrane</keyword>
<reference evidence="2" key="1">
    <citation type="submission" date="2023-06" db="EMBL/GenBank/DDBJ databases">
        <authorList>
            <person name="Delattre M."/>
        </authorList>
    </citation>
    <scope>NUCLEOTIDE SEQUENCE</scope>
    <source>
        <strain evidence="2">AF72</strain>
    </source>
</reference>
<feature type="non-terminal residue" evidence="2">
    <location>
        <position position="1"/>
    </location>
</feature>
<keyword evidence="1" id="KW-1133">Transmembrane helix</keyword>
<evidence type="ECO:0000256" key="1">
    <source>
        <dbReference type="SAM" id="Phobius"/>
    </source>
</evidence>
<gene>
    <name evidence="2" type="ORF">MSPICULIGERA_LOCUS18882</name>
</gene>
<dbReference type="AlphaFoldDB" id="A0AA36D6G4"/>
<keyword evidence="1" id="KW-0472">Membrane</keyword>
<dbReference type="PANTHER" id="PTHR34492">
    <property type="entry name" value="GUSTATORY RECEPTOR FAMILY"/>
    <property type="match status" value="1"/>
</dbReference>
<dbReference type="PANTHER" id="PTHR34492:SF2">
    <property type="entry name" value="G PROTEIN-COUPLED RECEPTOR"/>
    <property type="match status" value="1"/>
</dbReference>
<dbReference type="EMBL" id="CATQJA010002662">
    <property type="protein sequence ID" value="CAJ0580692.1"/>
    <property type="molecule type" value="Genomic_DNA"/>
</dbReference>
<accession>A0AA36D6G4</accession>
<name>A0AA36D6G4_9BILA</name>
<proteinExistence type="predicted"/>
<sequence length="110" mass="12700">MVTKLEELIRLHTNMGRCVRELAKIFKVYAFLMVCTVIPATIFSMMLVLSRTSLAGWLLATPAVIFCIYGYYGVTLMPANLHEEIQKLKSTLFMNRSIWVPFDERQYKAC</sequence>
<protein>
    <submittedName>
        <fullName evidence="2">Uncharacterized protein</fullName>
    </submittedName>
</protein>
<feature type="transmembrane region" description="Helical" evidence="1">
    <location>
        <begin position="54"/>
        <end position="72"/>
    </location>
</feature>
<evidence type="ECO:0000313" key="2">
    <source>
        <dbReference type="EMBL" id="CAJ0580692.1"/>
    </source>
</evidence>